<sequence length="297" mass="31653">MSVKLEMLRVFRTVAEKGTLALAADALGRTPSAVSMMLAQLEAQIGAPLFETDRKNRLTPLGQLVLDESCRATDVFDRSVKAISRHALSTGGIVRIAAVPSATVSVLPGVLTAFRGAWPDVRVEISDVDSAAVRRRVQRDEADIGILSARPGNRAEGELILSDDLGIVCREGGAIHRAHLAQGGTSSWDVMVHEPLIANPLCLLVDDPGIRTLLAASNLAARNTTAILSFVRSGLGASILPYDAIAGQPEGVEFFVPSRPIARRELRKVRQEGGRPNPPLEAFWALLDGTRGGCCPS</sequence>
<dbReference type="Pfam" id="PF00126">
    <property type="entry name" value="HTH_1"/>
    <property type="match status" value="1"/>
</dbReference>
<evidence type="ECO:0000256" key="2">
    <source>
        <dbReference type="ARBA" id="ARBA00023015"/>
    </source>
</evidence>
<proteinExistence type="inferred from homology"/>
<dbReference type="RefSeq" id="WP_050519569.1">
    <property type="nucleotide sequence ID" value="NZ_FOCO01000026.1"/>
</dbReference>
<evidence type="ECO:0000256" key="4">
    <source>
        <dbReference type="ARBA" id="ARBA00023163"/>
    </source>
</evidence>
<gene>
    <name evidence="6" type="ORF">SAMN05216227_102644</name>
</gene>
<evidence type="ECO:0000256" key="3">
    <source>
        <dbReference type="ARBA" id="ARBA00023125"/>
    </source>
</evidence>
<evidence type="ECO:0000313" key="6">
    <source>
        <dbReference type="EMBL" id="SEN82720.1"/>
    </source>
</evidence>
<dbReference type="PANTHER" id="PTHR30419:SF8">
    <property type="entry name" value="NITROGEN ASSIMILATION TRANSCRIPTIONAL ACTIVATOR-RELATED"/>
    <property type="match status" value="1"/>
</dbReference>
<comment type="similarity">
    <text evidence="1">Belongs to the LysR transcriptional regulatory family.</text>
</comment>
<dbReference type="GO" id="GO:0005829">
    <property type="term" value="C:cytosol"/>
    <property type="evidence" value="ECO:0007669"/>
    <property type="project" value="TreeGrafter"/>
</dbReference>
<dbReference type="Gene3D" id="3.40.190.290">
    <property type="match status" value="1"/>
</dbReference>
<dbReference type="InterPro" id="IPR036388">
    <property type="entry name" value="WH-like_DNA-bd_sf"/>
</dbReference>
<name>A0A1H8JPS3_9RHOB</name>
<dbReference type="PROSITE" id="PS50931">
    <property type="entry name" value="HTH_LYSR"/>
    <property type="match status" value="1"/>
</dbReference>
<dbReference type="SUPFAM" id="SSF53850">
    <property type="entry name" value="Periplasmic binding protein-like II"/>
    <property type="match status" value="1"/>
</dbReference>
<keyword evidence="7" id="KW-1185">Reference proteome</keyword>
<dbReference type="SUPFAM" id="SSF46785">
    <property type="entry name" value="Winged helix' DNA-binding domain"/>
    <property type="match status" value="1"/>
</dbReference>
<keyword evidence="2" id="KW-0805">Transcription regulation</keyword>
<evidence type="ECO:0000313" key="7">
    <source>
        <dbReference type="Proteomes" id="UP000183002"/>
    </source>
</evidence>
<keyword evidence="3 6" id="KW-0238">DNA-binding</keyword>
<keyword evidence="4" id="KW-0804">Transcription</keyword>
<dbReference type="Pfam" id="PF03466">
    <property type="entry name" value="LysR_substrate"/>
    <property type="match status" value="1"/>
</dbReference>
<dbReference type="PANTHER" id="PTHR30419">
    <property type="entry name" value="HTH-TYPE TRANSCRIPTIONAL REGULATOR YBHD"/>
    <property type="match status" value="1"/>
</dbReference>
<organism evidence="6 7">
    <name type="scientific">Pseudorhodobacter antarcticus</name>
    <dbReference type="NCBI Taxonomy" id="1077947"/>
    <lineage>
        <taxon>Bacteria</taxon>
        <taxon>Pseudomonadati</taxon>
        <taxon>Pseudomonadota</taxon>
        <taxon>Alphaproteobacteria</taxon>
        <taxon>Rhodobacterales</taxon>
        <taxon>Paracoccaceae</taxon>
        <taxon>Pseudorhodobacter</taxon>
    </lineage>
</organism>
<dbReference type="GO" id="GO:0003677">
    <property type="term" value="F:DNA binding"/>
    <property type="evidence" value="ECO:0007669"/>
    <property type="project" value="UniProtKB-KW"/>
</dbReference>
<dbReference type="InterPro" id="IPR000847">
    <property type="entry name" value="LysR_HTH_N"/>
</dbReference>
<evidence type="ECO:0000259" key="5">
    <source>
        <dbReference type="PROSITE" id="PS50931"/>
    </source>
</evidence>
<dbReference type="Proteomes" id="UP000183002">
    <property type="component" value="Unassembled WGS sequence"/>
</dbReference>
<dbReference type="Gene3D" id="1.10.10.10">
    <property type="entry name" value="Winged helix-like DNA-binding domain superfamily/Winged helix DNA-binding domain"/>
    <property type="match status" value="1"/>
</dbReference>
<dbReference type="InterPro" id="IPR036390">
    <property type="entry name" value="WH_DNA-bd_sf"/>
</dbReference>
<dbReference type="STRING" id="1077947.SAMN05216227_102644"/>
<evidence type="ECO:0000256" key="1">
    <source>
        <dbReference type="ARBA" id="ARBA00009437"/>
    </source>
</evidence>
<dbReference type="OrthoDB" id="3252676at2"/>
<dbReference type="GO" id="GO:0003700">
    <property type="term" value="F:DNA-binding transcription factor activity"/>
    <property type="evidence" value="ECO:0007669"/>
    <property type="project" value="InterPro"/>
</dbReference>
<protein>
    <submittedName>
        <fullName evidence="6">DNA-binding transcriptional regulator, LysR family</fullName>
    </submittedName>
</protein>
<feature type="domain" description="HTH lysR-type" evidence="5">
    <location>
        <begin position="1"/>
        <end position="61"/>
    </location>
</feature>
<dbReference type="InterPro" id="IPR050950">
    <property type="entry name" value="HTH-type_LysR_regulators"/>
</dbReference>
<dbReference type="InterPro" id="IPR005119">
    <property type="entry name" value="LysR_subst-bd"/>
</dbReference>
<reference evidence="6 7" key="1">
    <citation type="submission" date="2016-10" db="EMBL/GenBank/DDBJ databases">
        <authorList>
            <person name="de Groot N.N."/>
        </authorList>
    </citation>
    <scope>NUCLEOTIDE SEQUENCE [LARGE SCALE GENOMIC DNA]</scope>
    <source>
        <strain evidence="6 7">CGMCC 1.10836</strain>
    </source>
</reference>
<dbReference type="AlphaFoldDB" id="A0A1H8JPS3"/>
<dbReference type="EMBL" id="FOCO01000026">
    <property type="protein sequence ID" value="SEN82720.1"/>
    <property type="molecule type" value="Genomic_DNA"/>
</dbReference>
<accession>A0A1H8JPS3</accession>